<dbReference type="VEuPathDB" id="TriTrypDB:TRSC58_06541"/>
<dbReference type="OrthoDB" id="243037at2759"/>
<accession>A0A061IXN9</accession>
<dbReference type="EMBL" id="AUPL01000633">
    <property type="protein sequence ID" value="ESL11612.1"/>
    <property type="molecule type" value="Genomic_DNA"/>
</dbReference>
<dbReference type="VEuPathDB" id="TriTrypDB:TRSC58_00633"/>
<dbReference type="Proteomes" id="UP000031737">
    <property type="component" value="Unassembled WGS sequence"/>
</dbReference>
<sequence>MPLRVLITLPPADGPAVTEAALVQQVLEEFAAMRRAGSSEELLCSVSSLHLQQSIARRYPLAYCRIVLEGRWHGKWRRFVKEAAGLRCFAYTPLDYAETRGLRMHTALNGMRCCLRAEDPRVVRQTDDGIGVQLQKCLLHIGALHRCCDALLQAAQAGDAKARWRAPPPMTALQEFARNACSAEFGGSTVERLRRGAAKEVAAQLAAGSTLVRHMCLTRLRRHVAHCLKTWVPVGAGTQNTKDRFMAALG</sequence>
<keyword evidence="3" id="KW-1185">Reference proteome</keyword>
<comment type="caution">
    <text evidence="1">The sequence shown here is derived from an EMBL/GenBank/DDBJ whole genome shotgun (WGS) entry which is preliminary data.</text>
</comment>
<evidence type="ECO:0000313" key="1">
    <source>
        <dbReference type="EMBL" id="ESL05797.1"/>
    </source>
</evidence>
<dbReference type="EMBL" id="AUPL01006541">
    <property type="protein sequence ID" value="ESL05797.1"/>
    <property type="molecule type" value="Genomic_DNA"/>
</dbReference>
<name>A0A061IXN9_TRYRA</name>
<evidence type="ECO:0000313" key="3">
    <source>
        <dbReference type="Proteomes" id="UP000031737"/>
    </source>
</evidence>
<dbReference type="AlphaFoldDB" id="A0A061IXN9"/>
<proteinExistence type="predicted"/>
<gene>
    <name evidence="2" type="ORF">TRSC58_00633</name>
    <name evidence="1" type="ORF">TRSC58_06541</name>
</gene>
<protein>
    <submittedName>
        <fullName evidence="1">Uncharacterized protein</fullName>
    </submittedName>
</protein>
<organism evidence="1 3">
    <name type="scientific">Trypanosoma rangeli SC58</name>
    <dbReference type="NCBI Taxonomy" id="429131"/>
    <lineage>
        <taxon>Eukaryota</taxon>
        <taxon>Discoba</taxon>
        <taxon>Euglenozoa</taxon>
        <taxon>Kinetoplastea</taxon>
        <taxon>Metakinetoplastina</taxon>
        <taxon>Trypanosomatida</taxon>
        <taxon>Trypanosomatidae</taxon>
        <taxon>Trypanosoma</taxon>
        <taxon>Herpetosoma</taxon>
    </lineage>
</organism>
<reference evidence="1 3" key="1">
    <citation type="submission" date="2013-07" db="EMBL/GenBank/DDBJ databases">
        <authorList>
            <person name="Stoco P.H."/>
            <person name="Wagner G."/>
            <person name="Gerber A."/>
            <person name="Zaha A."/>
            <person name="Thompson C."/>
            <person name="Bartholomeu D.C."/>
            <person name="Luckemeyer D.D."/>
            <person name="Bahia D."/>
            <person name="Loreto E."/>
            <person name="Prestes E.B."/>
            <person name="Lima F.M."/>
            <person name="Rodrigues-Luiz G."/>
            <person name="Vallejo G.A."/>
            <person name="Filho J.F."/>
            <person name="Monteiro K.M."/>
            <person name="Tyler K.M."/>
            <person name="de Almeida L.G."/>
            <person name="Ortiz M.F."/>
            <person name="Siervo M.A."/>
            <person name="de Moraes M.H."/>
            <person name="Cunha O.L."/>
            <person name="Mendonca-Neto R."/>
            <person name="Silva R."/>
            <person name="Teixeira S.M."/>
            <person name="Murta S.M."/>
            <person name="Sincero T.C."/>
            <person name="Mendes T.A."/>
            <person name="Urmenyi T.P."/>
            <person name="Silva V.G."/>
            <person name="da Rocha W.D."/>
            <person name="Andersson B."/>
            <person name="Romanha A.J."/>
            <person name="Steindel M."/>
            <person name="de Vasconcelos A.T."/>
            <person name="Grisard E.C."/>
        </authorList>
    </citation>
    <scope>NUCLEOTIDE SEQUENCE [LARGE SCALE GENOMIC DNA]</scope>
    <source>
        <strain evidence="1 3">SC58</strain>
    </source>
</reference>
<evidence type="ECO:0000313" key="2">
    <source>
        <dbReference type="EMBL" id="ESL11612.1"/>
    </source>
</evidence>